<comment type="caution">
    <text evidence="1">The sequence shown here is derived from an EMBL/GenBank/DDBJ whole genome shotgun (WGS) entry which is preliminary data.</text>
</comment>
<evidence type="ECO:0000313" key="1">
    <source>
        <dbReference type="EMBL" id="KAK7691664.1"/>
    </source>
</evidence>
<name>A0AAW0GIP9_9APHY</name>
<dbReference type="GO" id="GO:0006629">
    <property type="term" value="P:lipid metabolic process"/>
    <property type="evidence" value="ECO:0007669"/>
    <property type="project" value="InterPro"/>
</dbReference>
<dbReference type="InterPro" id="IPR003386">
    <property type="entry name" value="LACT/PDAT_acylTrfase"/>
</dbReference>
<dbReference type="AlphaFoldDB" id="A0AAW0GIP9"/>
<evidence type="ECO:0000313" key="2">
    <source>
        <dbReference type="Proteomes" id="UP001385951"/>
    </source>
</evidence>
<accession>A0AAW0GIP9</accession>
<proteinExistence type="predicted"/>
<sequence>MAAFLSGEMKDTVQMNPAGAYVLERFFSRKERQKLFRSWAGSASMWIKGGDDIWGNDTFAPDDMSENDHTHGELIAFRQAVAEGDPLVTNMTSDAAGNWILERTPAHFQRMVANNYSYGVERDEEKLKDNNVDFRKWTNPLEIQLPNAPSTKFYCVYGHGKDTERSYWYTRGEYEYDDIQPDDAAPTCANTTDCTTNRTPLDMPMSRTTWIDSDYTNESVNPKIVNGVKMGEGDGTVSLLSLGAMCVEGWKRKRWNPSGIPVVTVELPHRPSQTIPRGGGTTADHVDILGSTALNEIILKIATGVGHEVEESFVSNIREYAKRIRWD</sequence>
<protein>
    <recommendedName>
        <fullName evidence="3">Phospholipid:diacylglycerol acyltransferase</fullName>
    </recommendedName>
</protein>
<gene>
    <name evidence="1" type="ORF">QCA50_005063</name>
</gene>
<dbReference type="EMBL" id="JASBNA010000005">
    <property type="protein sequence ID" value="KAK7691664.1"/>
    <property type="molecule type" value="Genomic_DNA"/>
</dbReference>
<keyword evidence="2" id="KW-1185">Reference proteome</keyword>
<dbReference type="Proteomes" id="UP001385951">
    <property type="component" value="Unassembled WGS sequence"/>
</dbReference>
<dbReference type="GO" id="GO:0008374">
    <property type="term" value="F:O-acyltransferase activity"/>
    <property type="evidence" value="ECO:0007669"/>
    <property type="project" value="InterPro"/>
</dbReference>
<reference evidence="1 2" key="1">
    <citation type="submission" date="2022-09" db="EMBL/GenBank/DDBJ databases">
        <authorList>
            <person name="Palmer J.M."/>
        </authorList>
    </citation>
    <scope>NUCLEOTIDE SEQUENCE [LARGE SCALE GENOMIC DNA]</scope>
    <source>
        <strain evidence="1 2">DSM 7382</strain>
    </source>
</reference>
<organism evidence="1 2">
    <name type="scientific">Cerrena zonata</name>
    <dbReference type="NCBI Taxonomy" id="2478898"/>
    <lineage>
        <taxon>Eukaryota</taxon>
        <taxon>Fungi</taxon>
        <taxon>Dikarya</taxon>
        <taxon>Basidiomycota</taxon>
        <taxon>Agaricomycotina</taxon>
        <taxon>Agaricomycetes</taxon>
        <taxon>Polyporales</taxon>
        <taxon>Cerrenaceae</taxon>
        <taxon>Cerrena</taxon>
    </lineage>
</organism>
<dbReference type="PANTHER" id="PTHR11440">
    <property type="entry name" value="LECITHIN-CHOLESTEROL ACYLTRANSFERASE-RELATED"/>
    <property type="match status" value="1"/>
</dbReference>
<dbReference type="Pfam" id="PF02450">
    <property type="entry name" value="LCAT"/>
    <property type="match status" value="1"/>
</dbReference>
<evidence type="ECO:0008006" key="3">
    <source>
        <dbReference type="Google" id="ProtNLM"/>
    </source>
</evidence>